<organism evidence="2 3">
    <name type="scientific">Thermococcus piezophilus</name>
    <dbReference type="NCBI Taxonomy" id="1712654"/>
    <lineage>
        <taxon>Archaea</taxon>
        <taxon>Methanobacteriati</taxon>
        <taxon>Methanobacteriota</taxon>
        <taxon>Thermococci</taxon>
        <taxon>Thermococcales</taxon>
        <taxon>Thermococcaceae</taxon>
        <taxon>Thermococcus</taxon>
    </lineage>
</organism>
<dbReference type="Proteomes" id="UP000076969">
    <property type="component" value="Chromosome"/>
</dbReference>
<dbReference type="RefSeq" id="WP_068664521.1">
    <property type="nucleotide sequence ID" value="NZ_CP015520.1"/>
</dbReference>
<gene>
    <name evidence="2" type="ORF">A7C91_02200</name>
</gene>
<dbReference type="OrthoDB" id="63170at2157"/>
<dbReference type="KEGG" id="tpie:A7C91_02200"/>
<dbReference type="SMART" id="SM00355">
    <property type="entry name" value="ZnF_C2H2"/>
    <property type="match status" value="1"/>
</dbReference>
<reference evidence="3" key="1">
    <citation type="journal article" date="2016" name="Syst. Appl. Microbiol.">
        <title>Thermococcus piezophilus sp. nov., a novel hyperthermophilic and piezophilic archaeon with a broad pressure range for growth, isolated from a deepest hydrothermal vent at the Mid-Cayman Rise.</title>
        <authorList>
            <person name="Dalmasso C."/>
            <person name="Oger P."/>
            <person name="Selva G."/>
            <person name="Courtine D."/>
            <person name="L'Haridon S."/>
            <person name="Garlaschelli A."/>
            <person name="Roussel E."/>
            <person name="Miyazaki J."/>
            <person name="Reveillaud J."/>
            <person name="Jebbar M."/>
            <person name="Takai K."/>
            <person name="Maignien L."/>
            <person name="Alain K."/>
        </authorList>
    </citation>
    <scope>NUCLEOTIDE SEQUENCE [LARGE SCALE GENOMIC DNA]</scope>
    <source>
        <strain evidence="3">CDGS</strain>
    </source>
</reference>
<dbReference type="AlphaFoldDB" id="A0A172WFE9"/>
<evidence type="ECO:0000259" key="1">
    <source>
        <dbReference type="PROSITE" id="PS50157"/>
    </source>
</evidence>
<dbReference type="STRING" id="1712654.A7C91_02200"/>
<dbReference type="PROSITE" id="PS50157">
    <property type="entry name" value="ZINC_FINGER_C2H2_2"/>
    <property type="match status" value="1"/>
</dbReference>
<keyword evidence="3" id="KW-1185">Reference proteome</keyword>
<dbReference type="InterPro" id="IPR036236">
    <property type="entry name" value="Znf_C2H2_sf"/>
</dbReference>
<accession>A0A172WFE9</accession>
<dbReference type="SUPFAM" id="SSF57667">
    <property type="entry name" value="beta-beta-alpha zinc fingers"/>
    <property type="match status" value="1"/>
</dbReference>
<evidence type="ECO:0000313" key="2">
    <source>
        <dbReference type="EMBL" id="ANF22131.1"/>
    </source>
</evidence>
<dbReference type="GeneID" id="28494968"/>
<evidence type="ECO:0000313" key="3">
    <source>
        <dbReference type="Proteomes" id="UP000076969"/>
    </source>
</evidence>
<sequence length="48" mass="5740">MAVLEAIKFKDRDGELYFRCPRCGMVFRRSKDYVRHINKAHGHLFKKA</sequence>
<name>A0A172WFE9_9EURY</name>
<proteinExistence type="predicted"/>
<dbReference type="Pfam" id="PF00096">
    <property type="entry name" value="zf-C2H2"/>
    <property type="match status" value="1"/>
</dbReference>
<dbReference type="InterPro" id="IPR013087">
    <property type="entry name" value="Znf_C2H2_type"/>
</dbReference>
<dbReference type="EMBL" id="CP015520">
    <property type="protein sequence ID" value="ANF22131.1"/>
    <property type="molecule type" value="Genomic_DNA"/>
</dbReference>
<dbReference type="PROSITE" id="PS00028">
    <property type="entry name" value="ZINC_FINGER_C2H2_1"/>
    <property type="match status" value="1"/>
</dbReference>
<feature type="domain" description="C2H2-type" evidence="1">
    <location>
        <begin position="18"/>
        <end position="41"/>
    </location>
</feature>
<protein>
    <submittedName>
        <fullName evidence="2">Nucleotide-binding protein</fullName>
    </submittedName>
</protein>